<gene>
    <name evidence="1" type="ORF">GF1_30340</name>
</gene>
<proteinExistence type="predicted"/>
<dbReference type="EMBL" id="AP024233">
    <property type="protein sequence ID" value="BCO10658.1"/>
    <property type="molecule type" value="Genomic_DNA"/>
</dbReference>
<evidence type="ECO:0000313" key="2">
    <source>
        <dbReference type="Proteomes" id="UP001063350"/>
    </source>
</evidence>
<protein>
    <submittedName>
        <fullName evidence="1">Uncharacterized protein</fullName>
    </submittedName>
</protein>
<accession>A0A915U3L3</accession>
<evidence type="ECO:0000313" key="1">
    <source>
        <dbReference type="EMBL" id="BCO10658.1"/>
    </source>
</evidence>
<dbReference type="AlphaFoldDB" id="A0A915U3L3"/>
<sequence length="147" mass="17009">MCLEIRKTCKCGKKNVQFHMRDNVMSQEVLVELYCPECATGVELNPETMLSDNGWVIEYDMELATFLAVTKLQVDPDLVRPGYLFDEGLATWLEMYPGEQQDILAERQNIMDMLKDNPRKYLETINSWNIARVEQLKADGWRKAQAA</sequence>
<keyword evidence="2" id="KW-1185">Reference proteome</keyword>
<organism evidence="1 2">
    <name type="scientific">Desulfolithobacter dissulfuricans</name>
    <dbReference type="NCBI Taxonomy" id="2795293"/>
    <lineage>
        <taxon>Bacteria</taxon>
        <taxon>Pseudomonadati</taxon>
        <taxon>Thermodesulfobacteriota</taxon>
        <taxon>Desulfobulbia</taxon>
        <taxon>Desulfobulbales</taxon>
        <taxon>Desulfobulbaceae</taxon>
        <taxon>Desulfolithobacter</taxon>
    </lineage>
</organism>
<dbReference type="Proteomes" id="UP001063350">
    <property type="component" value="Chromosome"/>
</dbReference>
<name>A0A915U3L3_9BACT</name>
<dbReference type="KEGG" id="ddu:GF1_30340"/>
<reference evidence="1" key="1">
    <citation type="submission" date="2020-12" db="EMBL/GenBank/DDBJ databases">
        <title>Desulfobium dissulfuricans gen. nov., sp. nov., a novel mesophilic, sulfate-reducing bacterium isolated from a deep-sea hydrothermal vent.</title>
        <authorList>
            <person name="Hashimoto Y."/>
            <person name="Tame A."/>
            <person name="Sawayama S."/>
            <person name="Miyazaki J."/>
            <person name="Takai K."/>
            <person name="Nakagawa S."/>
        </authorList>
    </citation>
    <scope>NUCLEOTIDE SEQUENCE</scope>
    <source>
        <strain evidence="1">GF1</strain>
    </source>
</reference>